<evidence type="ECO:0000313" key="8">
    <source>
        <dbReference type="EMBL" id="OHA26924.1"/>
    </source>
</evidence>
<keyword evidence="3" id="KW-0560">Oxidoreductase</keyword>
<dbReference type="STRING" id="1802312.A3C06_02260"/>
<dbReference type="Gene3D" id="3.40.30.10">
    <property type="entry name" value="Glutaredoxin"/>
    <property type="match status" value="1"/>
</dbReference>
<proteinExistence type="inferred from homology"/>
<reference evidence="8 9" key="1">
    <citation type="journal article" date="2016" name="Nat. Commun.">
        <title>Thousands of microbial genomes shed light on interconnected biogeochemical processes in an aquifer system.</title>
        <authorList>
            <person name="Anantharaman K."/>
            <person name="Brown C.T."/>
            <person name="Hug L.A."/>
            <person name="Sharon I."/>
            <person name="Castelle C.J."/>
            <person name="Probst A.J."/>
            <person name="Thomas B.C."/>
            <person name="Singh A."/>
            <person name="Wilkins M.J."/>
            <person name="Karaoz U."/>
            <person name="Brodie E.L."/>
            <person name="Williams K.H."/>
            <person name="Hubbard S.S."/>
            <person name="Banfield J.F."/>
        </authorList>
    </citation>
    <scope>NUCLEOTIDE SEQUENCE [LARGE SCALE GENOMIC DNA]</scope>
</reference>
<keyword evidence="6" id="KW-1133">Transmembrane helix</keyword>
<comment type="similarity">
    <text evidence="1">Belongs to the thioredoxin family. DsbA subfamily.</text>
</comment>
<sequence length="278" mass="29817">MEDSPRDKSSISVPIAIVIAGALVAGALFMTRSPSTLTNNSNTNSALGAAQADALSTEAEIAIKTISQTEHILGNPAAKLAIVEYSDTECPFCKSFHATMHQVADTYGKNGTVLWVYRQFPLEQLHPKAPYESEATECAAELGGNKIFWEYLNKIFEITPSNNGLDAAQLPIIAKDLGLNVTQFNTCLSSGKYTSLVQASYDEAVGAGGRGTPFSIFVSSKPISNEARAVVQGLNDDFSRQAPGQDPPFTFSTDKLRISMSGALPYTMIQKVIDALLK</sequence>
<name>A0A1G2MT53_9BACT</name>
<keyword evidence="4" id="KW-1015">Disulfide bond</keyword>
<dbReference type="PANTHER" id="PTHR13887:SF14">
    <property type="entry name" value="DISULFIDE BOND FORMATION PROTEIN D"/>
    <property type="match status" value="1"/>
</dbReference>
<protein>
    <recommendedName>
        <fullName evidence="7">Thioredoxin-like fold domain-containing protein</fullName>
    </recommendedName>
</protein>
<dbReference type="GO" id="GO:0016491">
    <property type="term" value="F:oxidoreductase activity"/>
    <property type="evidence" value="ECO:0007669"/>
    <property type="project" value="UniProtKB-KW"/>
</dbReference>
<keyword evidence="6" id="KW-0472">Membrane</keyword>
<evidence type="ECO:0000259" key="7">
    <source>
        <dbReference type="Pfam" id="PF13462"/>
    </source>
</evidence>
<accession>A0A1G2MT53</accession>
<feature type="transmembrane region" description="Helical" evidence="6">
    <location>
        <begin position="12"/>
        <end position="30"/>
    </location>
</feature>
<evidence type="ECO:0000256" key="3">
    <source>
        <dbReference type="ARBA" id="ARBA00023002"/>
    </source>
</evidence>
<evidence type="ECO:0000256" key="6">
    <source>
        <dbReference type="SAM" id="Phobius"/>
    </source>
</evidence>
<evidence type="ECO:0000256" key="1">
    <source>
        <dbReference type="ARBA" id="ARBA00005791"/>
    </source>
</evidence>
<dbReference type="SUPFAM" id="SSF52833">
    <property type="entry name" value="Thioredoxin-like"/>
    <property type="match status" value="1"/>
</dbReference>
<dbReference type="Proteomes" id="UP000177565">
    <property type="component" value="Unassembled WGS sequence"/>
</dbReference>
<feature type="domain" description="Thioredoxin-like fold" evidence="7">
    <location>
        <begin position="68"/>
        <end position="220"/>
    </location>
</feature>
<gene>
    <name evidence="8" type="ORF">A3C06_02260</name>
</gene>
<dbReference type="InterPro" id="IPR036249">
    <property type="entry name" value="Thioredoxin-like_sf"/>
</dbReference>
<comment type="caution">
    <text evidence="8">The sequence shown here is derived from an EMBL/GenBank/DDBJ whole genome shotgun (WGS) entry which is preliminary data.</text>
</comment>
<evidence type="ECO:0000313" key="9">
    <source>
        <dbReference type="Proteomes" id="UP000177565"/>
    </source>
</evidence>
<evidence type="ECO:0000256" key="2">
    <source>
        <dbReference type="ARBA" id="ARBA00022729"/>
    </source>
</evidence>
<keyword evidence="5" id="KW-0676">Redox-active center</keyword>
<dbReference type="AlphaFoldDB" id="A0A1G2MT53"/>
<dbReference type="InterPro" id="IPR012336">
    <property type="entry name" value="Thioredoxin-like_fold"/>
</dbReference>
<keyword evidence="6" id="KW-0812">Transmembrane</keyword>
<dbReference type="Pfam" id="PF13462">
    <property type="entry name" value="Thioredoxin_4"/>
    <property type="match status" value="1"/>
</dbReference>
<evidence type="ECO:0000256" key="5">
    <source>
        <dbReference type="ARBA" id="ARBA00023284"/>
    </source>
</evidence>
<dbReference type="PANTHER" id="PTHR13887">
    <property type="entry name" value="GLUTATHIONE S-TRANSFERASE KAPPA"/>
    <property type="match status" value="1"/>
</dbReference>
<evidence type="ECO:0000256" key="4">
    <source>
        <dbReference type="ARBA" id="ARBA00023157"/>
    </source>
</evidence>
<keyword evidence="2" id="KW-0732">Signal</keyword>
<dbReference type="EMBL" id="MHRQ01000014">
    <property type="protein sequence ID" value="OHA26924.1"/>
    <property type="molecule type" value="Genomic_DNA"/>
</dbReference>
<organism evidence="8 9">
    <name type="scientific">Candidatus Taylorbacteria bacterium RIFCSPHIGHO2_02_FULL_46_13</name>
    <dbReference type="NCBI Taxonomy" id="1802312"/>
    <lineage>
        <taxon>Bacteria</taxon>
        <taxon>Candidatus Tayloriibacteriota</taxon>
    </lineage>
</organism>